<proteinExistence type="predicted"/>
<evidence type="ECO:0000313" key="1">
    <source>
        <dbReference type="EMBL" id="HEB97562.1"/>
    </source>
</evidence>
<name>A0A831RNV3_9GAMM</name>
<sequence length="112" mass="12726">MLYVQRDDAGTIVAIFKAPNELAREAVSPRDDEVVRFLLAAGDESANHAYLIQSDLEMARVVEDLIELLIRKNLILLTEFPEAAQKKLLNRKQIRESTQQENPLLVENDIPL</sequence>
<protein>
    <submittedName>
        <fullName evidence="1">Tryptophan synthase subunit beta like protein</fullName>
    </submittedName>
</protein>
<dbReference type="AlphaFoldDB" id="A0A831RNV3"/>
<dbReference type="EMBL" id="DRKP01000180">
    <property type="protein sequence ID" value="HEB97562.1"/>
    <property type="molecule type" value="Genomic_DNA"/>
</dbReference>
<reference evidence="1" key="1">
    <citation type="journal article" date="2020" name="mSystems">
        <title>Genome- and Community-Level Interaction Insights into Carbon Utilization and Element Cycling Functions of Hydrothermarchaeota in Hydrothermal Sediment.</title>
        <authorList>
            <person name="Zhou Z."/>
            <person name="Liu Y."/>
            <person name="Xu W."/>
            <person name="Pan J."/>
            <person name="Luo Z.H."/>
            <person name="Li M."/>
        </authorList>
    </citation>
    <scope>NUCLEOTIDE SEQUENCE [LARGE SCALE GENOMIC DNA]</scope>
    <source>
        <strain evidence="1">HyVt-443</strain>
    </source>
</reference>
<organism evidence="1">
    <name type="scientific">Sedimenticola thiotaurini</name>
    <dbReference type="NCBI Taxonomy" id="1543721"/>
    <lineage>
        <taxon>Bacteria</taxon>
        <taxon>Pseudomonadati</taxon>
        <taxon>Pseudomonadota</taxon>
        <taxon>Gammaproteobacteria</taxon>
        <taxon>Chromatiales</taxon>
        <taxon>Sedimenticolaceae</taxon>
        <taxon>Sedimenticola</taxon>
    </lineage>
</organism>
<comment type="caution">
    <text evidence="1">The sequence shown here is derived from an EMBL/GenBank/DDBJ whole genome shotgun (WGS) entry which is preliminary data.</text>
</comment>
<accession>A0A831RNV3</accession>
<dbReference type="Proteomes" id="UP000886251">
    <property type="component" value="Unassembled WGS sequence"/>
</dbReference>
<gene>
    <name evidence="1" type="ORF">ENI96_14165</name>
</gene>